<dbReference type="Proteomes" id="UP001303046">
    <property type="component" value="Unassembled WGS sequence"/>
</dbReference>
<accession>A0ABR1DVD4</accession>
<keyword evidence="1" id="KW-0175">Coiled coil</keyword>
<sequence length="148" mass="16873">MKSLSWEERGIRVDGRFVSILRFADNIVLFSSSTNEAETMLNELNEAKKRIALRINRKKTQFMKNAYCKDGGAKLEGSQIVETSSYVNLGRSMNMENDLKKELNRRMRAAWATFAAVREALDQLTNQDLRAHLFDSTVLPAFCFAAET</sequence>
<evidence type="ECO:0000313" key="3">
    <source>
        <dbReference type="EMBL" id="KAK6754364.1"/>
    </source>
</evidence>
<protein>
    <recommendedName>
        <fullName evidence="2">Reverse transcriptase domain-containing protein</fullName>
    </recommendedName>
</protein>
<evidence type="ECO:0000256" key="1">
    <source>
        <dbReference type="SAM" id="Coils"/>
    </source>
</evidence>
<dbReference type="PANTHER" id="PTHR47027">
    <property type="entry name" value="REVERSE TRANSCRIPTASE DOMAIN-CONTAINING PROTEIN"/>
    <property type="match status" value="1"/>
</dbReference>
<gene>
    <name evidence="3" type="primary">Necator_chrV.g18184</name>
    <name evidence="3" type="ORF">RB195_013393</name>
</gene>
<dbReference type="EMBL" id="JAVFWL010000005">
    <property type="protein sequence ID" value="KAK6754364.1"/>
    <property type="molecule type" value="Genomic_DNA"/>
</dbReference>
<reference evidence="3 4" key="1">
    <citation type="submission" date="2023-08" db="EMBL/GenBank/DDBJ databases">
        <title>A Necator americanus chromosomal reference genome.</title>
        <authorList>
            <person name="Ilik V."/>
            <person name="Petrzelkova K.J."/>
            <person name="Pardy F."/>
            <person name="Fuh T."/>
            <person name="Niatou-Singa F.S."/>
            <person name="Gouil Q."/>
            <person name="Baker L."/>
            <person name="Ritchie M.E."/>
            <person name="Jex A.R."/>
            <person name="Gazzola D."/>
            <person name="Li H."/>
            <person name="Toshio Fujiwara R."/>
            <person name="Zhan B."/>
            <person name="Aroian R.V."/>
            <person name="Pafco B."/>
            <person name="Schwarz E.M."/>
        </authorList>
    </citation>
    <scope>NUCLEOTIDE SEQUENCE [LARGE SCALE GENOMIC DNA]</scope>
    <source>
        <strain evidence="3 4">Aroian</strain>
        <tissue evidence="3">Whole animal</tissue>
    </source>
</reference>
<dbReference type="PROSITE" id="PS50878">
    <property type="entry name" value="RT_POL"/>
    <property type="match status" value="1"/>
</dbReference>
<evidence type="ECO:0000313" key="4">
    <source>
        <dbReference type="Proteomes" id="UP001303046"/>
    </source>
</evidence>
<proteinExistence type="predicted"/>
<dbReference type="InterPro" id="IPR000477">
    <property type="entry name" value="RT_dom"/>
</dbReference>
<organism evidence="3 4">
    <name type="scientific">Necator americanus</name>
    <name type="common">Human hookworm</name>
    <dbReference type="NCBI Taxonomy" id="51031"/>
    <lineage>
        <taxon>Eukaryota</taxon>
        <taxon>Metazoa</taxon>
        <taxon>Ecdysozoa</taxon>
        <taxon>Nematoda</taxon>
        <taxon>Chromadorea</taxon>
        <taxon>Rhabditida</taxon>
        <taxon>Rhabditina</taxon>
        <taxon>Rhabditomorpha</taxon>
        <taxon>Strongyloidea</taxon>
        <taxon>Ancylostomatidae</taxon>
        <taxon>Bunostominae</taxon>
        <taxon>Necator</taxon>
    </lineage>
</organism>
<feature type="coiled-coil region" evidence="1">
    <location>
        <begin position="30"/>
        <end position="61"/>
    </location>
</feature>
<name>A0ABR1DVD4_NECAM</name>
<evidence type="ECO:0000259" key="2">
    <source>
        <dbReference type="PROSITE" id="PS50878"/>
    </source>
</evidence>
<dbReference type="PANTHER" id="PTHR47027:SF20">
    <property type="entry name" value="REVERSE TRANSCRIPTASE-LIKE PROTEIN WITH RNA-DIRECTED DNA POLYMERASE DOMAIN"/>
    <property type="match status" value="1"/>
</dbReference>
<comment type="caution">
    <text evidence="3">The sequence shown here is derived from an EMBL/GenBank/DDBJ whole genome shotgun (WGS) entry which is preliminary data.</text>
</comment>
<dbReference type="Pfam" id="PF00078">
    <property type="entry name" value="RVT_1"/>
    <property type="match status" value="1"/>
</dbReference>
<feature type="domain" description="Reverse transcriptase" evidence="2">
    <location>
        <begin position="1"/>
        <end position="80"/>
    </location>
</feature>
<keyword evidence="4" id="KW-1185">Reference proteome</keyword>